<evidence type="ECO:0000313" key="14">
    <source>
        <dbReference type="EMBL" id="SEP56993.1"/>
    </source>
</evidence>
<proteinExistence type="inferred from homology"/>
<accession>A0A1H8YY35</accession>
<feature type="region of interest" description="Disordered" evidence="10">
    <location>
        <begin position="480"/>
        <end position="508"/>
    </location>
</feature>
<keyword evidence="14" id="KW-0969">Cilium</keyword>
<dbReference type="NCBIfam" id="TIGR00206">
    <property type="entry name" value="fliF"/>
    <property type="match status" value="1"/>
</dbReference>
<comment type="subcellular location">
    <subcellularLocation>
        <location evidence="1 9">Bacterial flagellum basal body</location>
    </subcellularLocation>
    <subcellularLocation>
        <location evidence="2">Cell membrane</location>
        <topology evidence="2">Multi-pass membrane protein</topology>
    </subcellularLocation>
</comment>
<dbReference type="EMBL" id="FOES01000001">
    <property type="protein sequence ID" value="SEP56993.1"/>
    <property type="molecule type" value="Genomic_DNA"/>
</dbReference>
<feature type="transmembrane region" description="Helical" evidence="11">
    <location>
        <begin position="25"/>
        <end position="45"/>
    </location>
</feature>
<dbReference type="GO" id="GO:0005886">
    <property type="term" value="C:plasma membrane"/>
    <property type="evidence" value="ECO:0007669"/>
    <property type="project" value="UniProtKB-SubCell"/>
</dbReference>
<name>A0A1H8YY35_9BACI</name>
<evidence type="ECO:0000256" key="4">
    <source>
        <dbReference type="ARBA" id="ARBA00022475"/>
    </source>
</evidence>
<evidence type="ECO:0000256" key="1">
    <source>
        <dbReference type="ARBA" id="ARBA00004117"/>
    </source>
</evidence>
<keyword evidence="4" id="KW-1003">Cell membrane</keyword>
<dbReference type="InterPro" id="IPR045851">
    <property type="entry name" value="AMP-bd_C_sf"/>
</dbReference>
<evidence type="ECO:0000256" key="9">
    <source>
        <dbReference type="PIRNR" id="PIRNR004862"/>
    </source>
</evidence>
<dbReference type="InterPro" id="IPR043427">
    <property type="entry name" value="YscJ/FliF"/>
</dbReference>
<keyword evidence="7 11" id="KW-0472">Membrane</keyword>
<dbReference type="InterPro" id="IPR006182">
    <property type="entry name" value="FliF_N_dom"/>
</dbReference>
<dbReference type="GO" id="GO:0071973">
    <property type="term" value="P:bacterial-type flagellum-dependent cell motility"/>
    <property type="evidence" value="ECO:0007669"/>
    <property type="project" value="InterPro"/>
</dbReference>
<sequence length="533" mass="59689">MNGTIQQYKNKVVEFWSGRTKSQKIGITSGVVGLILILIIATTLLTSSNMVPLYNNLSLEESGQLTEELDSRGVKYELADGGTTILVPEGQADGLLVDFAAQGIPNSGNIDYSFFSENVSWGMTSEERQIIELDALQTELAELITTIDGVDDAKVLINRPKESVFVGEQPEESSASIVLNTSYNHQFEQSEIQSLYHLVSKAVENLPAENIVIMNQYSEYYDLNQSNSIGGGNTYTEQQNIKKDIERDLQRRVQRLLGTMIGQNKVVVSVTTDIDFTVENRVEELVEPVDVEAMEGLPVSVERVTETYAGLDGGQLPEGETDIPEYLGEEDPDRLSDYEMVRETINHEFNRVRREIVESPYEVRDIGVQVAVDNTVEENGETVTLSEAEMMNVEEDIQAILSSMIETSISSEVINNNDTFNPADKVHIAFQPFSNEPNTPNEPSSIPTWVYIVGVALILVIILLIFLMARKNKSSEEWVQSEEVVGPQVEEEELPSIPDMESESDMRRKQLEKLAQEKPDEFAKLIRTWITED</sequence>
<dbReference type="Gene3D" id="3.30.300.30">
    <property type="match status" value="1"/>
</dbReference>
<evidence type="ECO:0000259" key="12">
    <source>
        <dbReference type="Pfam" id="PF01514"/>
    </source>
</evidence>
<dbReference type="InterPro" id="IPR000067">
    <property type="entry name" value="FlgMring_FliF"/>
</dbReference>
<protein>
    <recommendedName>
        <fullName evidence="9">Flagellar M-ring protein</fullName>
    </recommendedName>
</protein>
<dbReference type="Proteomes" id="UP000199427">
    <property type="component" value="Unassembled WGS sequence"/>
</dbReference>
<keyword evidence="14" id="KW-0966">Cell projection</keyword>
<dbReference type="PANTHER" id="PTHR30046">
    <property type="entry name" value="FLAGELLAR M-RING PROTEIN"/>
    <property type="match status" value="1"/>
</dbReference>
<gene>
    <name evidence="14" type="ORF">SAMN05216362_101130</name>
</gene>
<keyword evidence="15" id="KW-1185">Reference proteome</keyword>
<evidence type="ECO:0000256" key="8">
    <source>
        <dbReference type="ARBA" id="ARBA00023143"/>
    </source>
</evidence>
<dbReference type="STRING" id="571933.SAMN05216362_101130"/>
<dbReference type="InterPro" id="IPR013556">
    <property type="entry name" value="Flag_M-ring_C"/>
</dbReference>
<evidence type="ECO:0000256" key="10">
    <source>
        <dbReference type="SAM" id="MobiDB-lite"/>
    </source>
</evidence>
<evidence type="ECO:0000256" key="7">
    <source>
        <dbReference type="ARBA" id="ARBA00023136"/>
    </source>
</evidence>
<keyword evidence="14" id="KW-0282">Flagellum</keyword>
<feature type="domain" description="Flagellar M-ring C-terminal" evidence="13">
    <location>
        <begin position="257"/>
        <end position="398"/>
    </location>
</feature>
<dbReference type="GO" id="GO:0009431">
    <property type="term" value="C:bacterial-type flagellum basal body, MS ring"/>
    <property type="evidence" value="ECO:0007669"/>
    <property type="project" value="InterPro"/>
</dbReference>
<dbReference type="Pfam" id="PF01514">
    <property type="entry name" value="YscJ_FliF"/>
    <property type="match status" value="1"/>
</dbReference>
<evidence type="ECO:0000256" key="3">
    <source>
        <dbReference type="ARBA" id="ARBA00007971"/>
    </source>
</evidence>
<evidence type="ECO:0000259" key="13">
    <source>
        <dbReference type="Pfam" id="PF08345"/>
    </source>
</evidence>
<keyword evidence="5 11" id="KW-0812">Transmembrane</keyword>
<dbReference type="RefSeq" id="WP_091772077.1">
    <property type="nucleotide sequence ID" value="NZ_CAESCL010000032.1"/>
</dbReference>
<dbReference type="GO" id="GO:0003774">
    <property type="term" value="F:cytoskeletal motor activity"/>
    <property type="evidence" value="ECO:0007669"/>
    <property type="project" value="InterPro"/>
</dbReference>
<dbReference type="OrthoDB" id="9807026at2"/>
<dbReference type="PIRSF" id="PIRSF004862">
    <property type="entry name" value="FliF"/>
    <property type="match status" value="1"/>
</dbReference>
<dbReference type="PRINTS" id="PR01009">
    <property type="entry name" value="FLGMRINGFLIF"/>
</dbReference>
<dbReference type="Pfam" id="PF08345">
    <property type="entry name" value="YscJ_FliF_C"/>
    <property type="match status" value="1"/>
</dbReference>
<evidence type="ECO:0000256" key="5">
    <source>
        <dbReference type="ARBA" id="ARBA00022692"/>
    </source>
</evidence>
<evidence type="ECO:0000256" key="2">
    <source>
        <dbReference type="ARBA" id="ARBA00004651"/>
    </source>
</evidence>
<evidence type="ECO:0000313" key="15">
    <source>
        <dbReference type="Proteomes" id="UP000199427"/>
    </source>
</evidence>
<keyword evidence="6 11" id="KW-1133">Transmembrane helix</keyword>
<keyword evidence="8 9" id="KW-0975">Bacterial flagellum</keyword>
<dbReference type="PANTHER" id="PTHR30046:SF0">
    <property type="entry name" value="FLAGELLAR M-RING PROTEIN"/>
    <property type="match status" value="1"/>
</dbReference>
<organism evidence="14 15">
    <name type="scientific">Piscibacillus halophilus</name>
    <dbReference type="NCBI Taxonomy" id="571933"/>
    <lineage>
        <taxon>Bacteria</taxon>
        <taxon>Bacillati</taxon>
        <taxon>Bacillota</taxon>
        <taxon>Bacilli</taxon>
        <taxon>Bacillales</taxon>
        <taxon>Bacillaceae</taxon>
        <taxon>Piscibacillus</taxon>
    </lineage>
</organism>
<comment type="function">
    <text evidence="9">The M ring may be actively involved in energy transduction.</text>
</comment>
<reference evidence="14 15" key="1">
    <citation type="submission" date="2016-10" db="EMBL/GenBank/DDBJ databases">
        <authorList>
            <person name="de Groot N.N."/>
        </authorList>
    </citation>
    <scope>NUCLEOTIDE SEQUENCE [LARGE SCALE GENOMIC DNA]</scope>
    <source>
        <strain evidence="14 15">DSM 21633</strain>
    </source>
</reference>
<dbReference type="AlphaFoldDB" id="A0A1H8YY35"/>
<feature type="transmembrane region" description="Helical" evidence="11">
    <location>
        <begin position="449"/>
        <end position="469"/>
    </location>
</feature>
<feature type="domain" description="Flagellar M-ring N-terminal" evidence="12">
    <location>
        <begin position="46"/>
        <end position="220"/>
    </location>
</feature>
<comment type="similarity">
    <text evidence="3 9">Belongs to the FliF family.</text>
</comment>
<evidence type="ECO:0000256" key="11">
    <source>
        <dbReference type="SAM" id="Phobius"/>
    </source>
</evidence>
<evidence type="ECO:0000256" key="6">
    <source>
        <dbReference type="ARBA" id="ARBA00022989"/>
    </source>
</evidence>